<keyword evidence="2" id="KW-0472">Membrane</keyword>
<evidence type="ECO:0000259" key="3">
    <source>
        <dbReference type="PROSITE" id="PS50041"/>
    </source>
</evidence>
<sequence length="218" mass="25400">MWLEESQMKSKGALHPQRIPWVCAVVSISFLSACFISTCLVTHYFLLWKRGSALKFSDYHTRLTCILEEPQPGATGGTWTCCPVSWRAFQSNCYFPLNDNQTWHESERNCSGMSSHLVTINTEAEQDFVTQLLDEQFSYFLGLSYEKVEGQWQWVDKTPFNPNVVFWKVGEPKDYMEEDCVVLVYDQDKWVWNDFPCHFEMGRICKLPGATFDWNPSK</sequence>
<dbReference type="SMART" id="SM00034">
    <property type="entry name" value="CLECT"/>
    <property type="match status" value="1"/>
</dbReference>
<dbReference type="InterPro" id="IPR033989">
    <property type="entry name" value="CD209-like_CTLD"/>
</dbReference>
<keyword evidence="2" id="KW-1133">Transmembrane helix</keyword>
<dbReference type="PROSITE" id="PS50041">
    <property type="entry name" value="C_TYPE_LECTIN_2"/>
    <property type="match status" value="1"/>
</dbReference>
<dbReference type="Gene3D" id="3.10.100.10">
    <property type="entry name" value="Mannose-Binding Protein A, subunit A"/>
    <property type="match status" value="1"/>
</dbReference>
<accession>A0ABK0M494</accession>
<dbReference type="RGD" id="1303339">
    <property type="gene designation" value="Clec4d"/>
</dbReference>
<dbReference type="Proteomes" id="UP000002494">
    <property type="component" value="Chromosome 4"/>
</dbReference>
<dbReference type="InterPro" id="IPR001304">
    <property type="entry name" value="C-type_lectin-like"/>
</dbReference>
<keyword evidence="1" id="KW-0430">Lectin</keyword>
<organism evidence="4 5">
    <name type="scientific">Rattus norvegicus</name>
    <name type="common">Rat</name>
    <dbReference type="NCBI Taxonomy" id="10116"/>
    <lineage>
        <taxon>Eukaryota</taxon>
        <taxon>Metazoa</taxon>
        <taxon>Chordata</taxon>
        <taxon>Craniata</taxon>
        <taxon>Vertebrata</taxon>
        <taxon>Euteleostomi</taxon>
        <taxon>Mammalia</taxon>
        <taxon>Eutheria</taxon>
        <taxon>Euarchontoglires</taxon>
        <taxon>Glires</taxon>
        <taxon>Rodentia</taxon>
        <taxon>Myomorpha</taxon>
        <taxon>Muroidea</taxon>
        <taxon>Muridae</taxon>
        <taxon>Murinae</taxon>
        <taxon>Rattus</taxon>
    </lineage>
</organism>
<name>A0ABK0M494_RAT</name>
<reference evidence="4" key="3">
    <citation type="submission" date="2025-09" db="UniProtKB">
        <authorList>
            <consortium name="Ensembl"/>
        </authorList>
    </citation>
    <scope>IDENTIFICATION</scope>
    <source>
        <strain evidence="4">Brown Norway</strain>
    </source>
</reference>
<dbReference type="InterPro" id="IPR016187">
    <property type="entry name" value="CTDL_fold"/>
</dbReference>
<proteinExistence type="predicted"/>
<dbReference type="Ensembl" id="ENSRNOT00000135922.1">
    <property type="protein sequence ID" value="ENSRNOP00000108621.1"/>
    <property type="gene ID" value="ENSRNOG00000067848.2"/>
</dbReference>
<keyword evidence="5" id="KW-1185">Reference proteome</keyword>
<dbReference type="InterPro" id="IPR016186">
    <property type="entry name" value="C-type_lectin-like/link_sf"/>
</dbReference>
<evidence type="ECO:0000256" key="2">
    <source>
        <dbReference type="SAM" id="Phobius"/>
    </source>
</evidence>
<dbReference type="InterPro" id="IPR050111">
    <property type="entry name" value="C-type_lectin/snaclec_domain"/>
</dbReference>
<protein>
    <submittedName>
        <fullName evidence="4">C-type lectin domain family 4, member D</fullName>
    </submittedName>
</protein>
<reference evidence="4" key="2">
    <citation type="submission" date="2025-08" db="UniProtKB">
        <authorList>
            <consortium name="Ensembl"/>
        </authorList>
    </citation>
    <scope>IDENTIFICATION</scope>
    <source>
        <strain evidence="4">Brown Norway</strain>
    </source>
</reference>
<gene>
    <name evidence="4" type="primary">Clec4d</name>
</gene>
<dbReference type="RefSeq" id="NP_001003707.2">
    <property type="nucleotide sequence ID" value="NM_001003707.2"/>
</dbReference>
<evidence type="ECO:0000313" key="5">
    <source>
        <dbReference type="Proteomes" id="UP000002494"/>
    </source>
</evidence>
<dbReference type="PANTHER" id="PTHR22803">
    <property type="entry name" value="MANNOSE, PHOSPHOLIPASE, LECTIN RECEPTOR RELATED"/>
    <property type="match status" value="1"/>
</dbReference>
<dbReference type="Pfam" id="PF00059">
    <property type="entry name" value="Lectin_C"/>
    <property type="match status" value="1"/>
</dbReference>
<dbReference type="CDD" id="cd03590">
    <property type="entry name" value="CLECT_DC-SIGN_like"/>
    <property type="match status" value="1"/>
</dbReference>
<keyword evidence="2" id="KW-0812">Transmembrane</keyword>
<feature type="domain" description="C-type lectin" evidence="3">
    <location>
        <begin position="89"/>
        <end position="206"/>
    </location>
</feature>
<feature type="transmembrane region" description="Helical" evidence="2">
    <location>
        <begin position="21"/>
        <end position="46"/>
    </location>
</feature>
<evidence type="ECO:0000256" key="1">
    <source>
        <dbReference type="ARBA" id="ARBA00022734"/>
    </source>
</evidence>
<dbReference type="GeneTree" id="ENSGT00940000162400"/>
<dbReference type="SUPFAM" id="SSF56436">
    <property type="entry name" value="C-type lectin-like"/>
    <property type="match status" value="1"/>
</dbReference>
<dbReference type="GeneID" id="362432"/>
<evidence type="ECO:0000313" key="4">
    <source>
        <dbReference type="Ensembl" id="ENSRNOP00000108621.1"/>
    </source>
</evidence>
<reference evidence="4" key="1">
    <citation type="submission" date="2024-01" db="EMBL/GenBank/DDBJ databases">
        <title>GRCr8: a new rat reference genome assembly contstructed from accurate long reads and long range scaffolding.</title>
        <authorList>
            <person name="Doris P.A."/>
            <person name="Kalbfleisch T."/>
            <person name="Li K."/>
            <person name="Howe K."/>
            <person name="Wood J."/>
        </authorList>
    </citation>
    <scope>NUCLEOTIDE SEQUENCE [LARGE SCALE GENOMIC DNA]</scope>
    <source>
        <strain evidence="4">Brown Norway</strain>
    </source>
</reference>